<accession>A0A841PU47</accession>
<keyword evidence="2" id="KW-1185">Reference proteome</keyword>
<reference evidence="1 2" key="1">
    <citation type="submission" date="2020-08" db="EMBL/GenBank/DDBJ databases">
        <title>Genomic Encyclopedia of Type Strains, Phase IV (KMG-IV): sequencing the most valuable type-strain genomes for metagenomic binning, comparative biology and taxonomic classification.</title>
        <authorList>
            <person name="Goeker M."/>
        </authorList>
    </citation>
    <scope>NUCLEOTIDE SEQUENCE [LARGE SCALE GENOMIC DNA]</scope>
    <source>
        <strain evidence="1 2">DSM 100039</strain>
    </source>
</reference>
<gene>
    <name evidence="1" type="ORF">HNQ71_006779</name>
</gene>
<comment type="caution">
    <text evidence="1">The sequence shown here is derived from an EMBL/GenBank/DDBJ whole genome shotgun (WGS) entry which is preliminary data.</text>
</comment>
<protein>
    <submittedName>
        <fullName evidence="1">Uncharacterized protein</fullName>
    </submittedName>
</protein>
<dbReference type="EMBL" id="JACHEF010000013">
    <property type="protein sequence ID" value="MBB6414070.1"/>
    <property type="molecule type" value="Genomic_DNA"/>
</dbReference>
<evidence type="ECO:0000313" key="1">
    <source>
        <dbReference type="EMBL" id="MBB6414070.1"/>
    </source>
</evidence>
<dbReference type="AlphaFoldDB" id="A0A841PU47"/>
<dbReference type="Proteomes" id="UP000556329">
    <property type="component" value="Unassembled WGS sequence"/>
</dbReference>
<dbReference type="RefSeq" id="WP_184878663.1">
    <property type="nucleotide sequence ID" value="NZ_JACHEF010000013.1"/>
</dbReference>
<evidence type="ECO:0000313" key="2">
    <source>
        <dbReference type="Proteomes" id="UP000556329"/>
    </source>
</evidence>
<sequence>MSKFTIETTYRLPVYRQRAYEAATLEDACLLAIDDDGWGDAKEDVDTSGETYVTGIWSGADAAHRGEAAAIPSQFRETVQRKAEHFRDLLDQLAYVAQPTGLSMVDFERWLPNAIAAVEKGRAIIEERSNPDEQN</sequence>
<proteinExistence type="predicted"/>
<name>A0A841PU47_9HYPH</name>
<organism evidence="1 2">
    <name type="scientific">Mesorhizobium sangaii</name>
    <dbReference type="NCBI Taxonomy" id="505389"/>
    <lineage>
        <taxon>Bacteria</taxon>
        <taxon>Pseudomonadati</taxon>
        <taxon>Pseudomonadota</taxon>
        <taxon>Alphaproteobacteria</taxon>
        <taxon>Hyphomicrobiales</taxon>
        <taxon>Phyllobacteriaceae</taxon>
        <taxon>Mesorhizobium</taxon>
    </lineage>
</organism>